<proteinExistence type="predicted"/>
<dbReference type="OrthoDB" id="1304492at2759"/>
<evidence type="ECO:0000256" key="2">
    <source>
        <dbReference type="ARBA" id="ARBA00022723"/>
    </source>
</evidence>
<dbReference type="SUPFAM" id="SSF51726">
    <property type="entry name" value="UROD/MetE-like"/>
    <property type="match status" value="1"/>
</dbReference>
<feature type="repeat" description="PPR" evidence="5">
    <location>
        <begin position="44"/>
        <end position="78"/>
    </location>
</feature>
<dbReference type="Gene3D" id="1.25.40.10">
    <property type="entry name" value="Tetratricopeptide repeat domain"/>
    <property type="match status" value="1"/>
</dbReference>
<keyword evidence="2" id="KW-0479">Metal-binding</keyword>
<keyword evidence="3" id="KW-0677">Repeat</keyword>
<feature type="domain" description="Cobalamin-independent methionine synthase MetE C-terminal/archaeal" evidence="6">
    <location>
        <begin position="190"/>
        <end position="270"/>
    </location>
</feature>
<evidence type="ECO:0000256" key="3">
    <source>
        <dbReference type="ARBA" id="ARBA00022737"/>
    </source>
</evidence>
<dbReference type="InterPro" id="IPR038071">
    <property type="entry name" value="UROD/MetE-like_sf"/>
</dbReference>
<dbReference type="GO" id="GO:0003871">
    <property type="term" value="F:5-methyltetrahydropteroyltriglutamate-homocysteine S-methyltransferase activity"/>
    <property type="evidence" value="ECO:0007669"/>
    <property type="project" value="InterPro"/>
</dbReference>
<dbReference type="SMR" id="A0A1S4AL25"/>
<dbReference type="RefSeq" id="XP_016477422.1">
    <property type="nucleotide sequence ID" value="XM_016621936.1"/>
</dbReference>
<accession>A0A1S4AL25</accession>
<dbReference type="NCBIfam" id="TIGR00756">
    <property type="entry name" value="PPR"/>
    <property type="match status" value="2"/>
</dbReference>
<gene>
    <name evidence="7" type="primary">LOC107798907</name>
</gene>
<dbReference type="InterPro" id="IPR002629">
    <property type="entry name" value="Met_Synth_C/arc"/>
</dbReference>
<dbReference type="InterPro" id="IPR011990">
    <property type="entry name" value="TPR-like_helical_dom_sf"/>
</dbReference>
<dbReference type="PROSITE" id="PS51375">
    <property type="entry name" value="PPR"/>
    <property type="match status" value="2"/>
</dbReference>
<organism evidence="7">
    <name type="scientific">Nicotiana tabacum</name>
    <name type="common">Common tobacco</name>
    <dbReference type="NCBI Taxonomy" id="4097"/>
    <lineage>
        <taxon>Eukaryota</taxon>
        <taxon>Viridiplantae</taxon>
        <taxon>Streptophyta</taxon>
        <taxon>Embryophyta</taxon>
        <taxon>Tracheophyta</taxon>
        <taxon>Spermatophyta</taxon>
        <taxon>Magnoliopsida</taxon>
        <taxon>eudicotyledons</taxon>
        <taxon>Gunneridae</taxon>
        <taxon>Pentapetalae</taxon>
        <taxon>asterids</taxon>
        <taxon>lamiids</taxon>
        <taxon>Solanales</taxon>
        <taxon>Solanaceae</taxon>
        <taxon>Nicotianoideae</taxon>
        <taxon>Nicotianeae</taxon>
        <taxon>Nicotiana</taxon>
    </lineage>
</organism>
<evidence type="ECO:0000313" key="7">
    <source>
        <dbReference type="RefSeq" id="XP_016477422.1"/>
    </source>
</evidence>
<dbReference type="PANTHER" id="PTHR30519">
    <property type="entry name" value="5-METHYLTETRAHYDROPTEROYLTRIGLUTAMATE--HOMOCYSTEINE METHYLTRANSFERASE"/>
    <property type="match status" value="1"/>
</dbReference>
<name>A0A1S4AL25_TOBAC</name>
<dbReference type="GO" id="GO:0009086">
    <property type="term" value="P:methionine biosynthetic process"/>
    <property type="evidence" value="ECO:0007669"/>
    <property type="project" value="InterPro"/>
</dbReference>
<feature type="repeat" description="PPR" evidence="5">
    <location>
        <begin position="9"/>
        <end position="43"/>
    </location>
</feature>
<dbReference type="KEGG" id="nta:107798907"/>
<dbReference type="InterPro" id="IPR002885">
    <property type="entry name" value="PPR_rpt"/>
</dbReference>
<sequence length="281" mass="31695">MEQGSIMPDTRIYNVVIDALCKDRMMDAAISLFEEMKQKGIPPDVITYNSLIDGLCKFGQLEKVRTLFFEMVNLNIYPDVQTLTIVTDGLCKDEKLLSVLGSYCFFSDSSRILGEGYVKYITKEISKVVKLQEELDFVMLMPKKLLQPMDGFNLMDPAVLSLQLSMVMSVRKTNDCFLVFTGTKYEQALRFETCSQIALAIKDEVEDLEKAGINVIQVDGAALREALPLRKPKEAFYLNWPVDSFRITNFSVQDTTQVDIQSCPHSASQMVIIISVKVCCA</sequence>
<evidence type="ECO:0000259" key="6">
    <source>
        <dbReference type="Pfam" id="PF01717"/>
    </source>
</evidence>
<reference evidence="7" key="1">
    <citation type="submission" date="2025-08" db="UniProtKB">
        <authorList>
            <consortium name="RefSeq"/>
        </authorList>
    </citation>
    <scope>IDENTIFICATION</scope>
</reference>
<evidence type="ECO:0000256" key="1">
    <source>
        <dbReference type="ARBA" id="ARBA00001947"/>
    </source>
</evidence>
<comment type="cofactor">
    <cofactor evidence="1">
        <name>Zn(2+)</name>
        <dbReference type="ChEBI" id="CHEBI:29105"/>
    </cofactor>
</comment>
<dbReference type="PaxDb" id="4097-A0A1S4AL25"/>
<evidence type="ECO:0000256" key="4">
    <source>
        <dbReference type="ARBA" id="ARBA00022833"/>
    </source>
</evidence>
<dbReference type="Pfam" id="PF13041">
    <property type="entry name" value="PPR_2"/>
    <property type="match status" value="1"/>
</dbReference>
<dbReference type="Gene3D" id="3.20.20.210">
    <property type="match status" value="1"/>
</dbReference>
<dbReference type="Pfam" id="PF01717">
    <property type="entry name" value="Meth_synt_2"/>
    <property type="match status" value="1"/>
</dbReference>
<protein>
    <submittedName>
        <fullName evidence="7">5-methyltetrahydropteroyltriglutamate-- homocysteine methyltransferase-like</fullName>
    </submittedName>
</protein>
<dbReference type="GO" id="GO:0008270">
    <property type="term" value="F:zinc ion binding"/>
    <property type="evidence" value="ECO:0007669"/>
    <property type="project" value="InterPro"/>
</dbReference>
<keyword evidence="4" id="KW-0862">Zinc</keyword>
<dbReference type="AlphaFoldDB" id="A0A1S4AL25"/>
<evidence type="ECO:0000256" key="5">
    <source>
        <dbReference type="PROSITE-ProRule" id="PRU00708"/>
    </source>
</evidence>
<dbReference type="STRING" id="4097.A0A1S4AL25"/>